<name>A0A382PRB6_9ZZZZ</name>
<accession>A0A382PRB6</accession>
<feature type="domain" description="ATP-citrate synthase/succinyl-CoA ligase C-terminal" evidence="1">
    <location>
        <begin position="140"/>
        <end position="301"/>
    </location>
</feature>
<dbReference type="GO" id="GO:0003824">
    <property type="term" value="F:catalytic activity"/>
    <property type="evidence" value="ECO:0007669"/>
    <property type="project" value="InterPro"/>
</dbReference>
<reference evidence="2" key="1">
    <citation type="submission" date="2018-05" db="EMBL/GenBank/DDBJ databases">
        <authorList>
            <person name="Lanie J.A."/>
            <person name="Ng W.-L."/>
            <person name="Kazmierczak K.M."/>
            <person name="Andrzejewski T.M."/>
            <person name="Davidsen T.M."/>
            <person name="Wayne K.J."/>
            <person name="Tettelin H."/>
            <person name="Glass J.I."/>
            <person name="Rusch D."/>
            <person name="Podicherti R."/>
            <person name="Tsui H.-C.T."/>
            <person name="Winkler M.E."/>
        </authorList>
    </citation>
    <scope>NUCLEOTIDE SEQUENCE</scope>
</reference>
<evidence type="ECO:0000259" key="1">
    <source>
        <dbReference type="Pfam" id="PF00549"/>
    </source>
</evidence>
<dbReference type="Gene3D" id="3.40.50.261">
    <property type="entry name" value="Succinyl-CoA synthetase domains"/>
    <property type="match status" value="2"/>
</dbReference>
<dbReference type="Pfam" id="PF00549">
    <property type="entry name" value="Ligase_CoA"/>
    <property type="match status" value="1"/>
</dbReference>
<feature type="non-terminal residue" evidence="2">
    <location>
        <position position="1"/>
    </location>
</feature>
<sequence length="312" mass="33416">LLDRMGIGVSQVIGVGGRDLSDYIGGIMMSQGITKLTLDPATEVIVLISKPPDITVTPKILKEAIASNKPIIVNFMGENTISKQEGVVFTENIEDTAEAVFTLIGKGTGPFLSTSSETLREMAKNEGSKLAKGQKYIRGLFCGGSLCDEAIDILGKHFKGIYSNVAVTKEWKLENGQISKQHSCIDMGEEEFTLSRPHPMIDTSLRHDRILREASDSSVAVILLDVVIGYGSHESPASSLAEAIIKAKQNAAKNKNYLSVVTHVCGSKKDSQGVERQEEILRNVGALVLPTNAQAAKVAAAILGADLNRGVI</sequence>
<proteinExistence type="predicted"/>
<evidence type="ECO:0000313" key="2">
    <source>
        <dbReference type="EMBL" id="SVC75953.1"/>
    </source>
</evidence>
<dbReference type="AlphaFoldDB" id="A0A382PRB6"/>
<dbReference type="SUPFAM" id="SSF52210">
    <property type="entry name" value="Succinyl-CoA synthetase domains"/>
    <property type="match status" value="2"/>
</dbReference>
<dbReference type="InterPro" id="IPR005811">
    <property type="entry name" value="SUCC_ACL_C"/>
</dbReference>
<dbReference type="EMBL" id="UINC01109257">
    <property type="protein sequence ID" value="SVC75953.1"/>
    <property type="molecule type" value="Genomic_DNA"/>
</dbReference>
<protein>
    <recommendedName>
        <fullName evidence="1">ATP-citrate synthase/succinyl-CoA ligase C-terminal domain-containing protein</fullName>
    </recommendedName>
</protein>
<organism evidence="2">
    <name type="scientific">marine metagenome</name>
    <dbReference type="NCBI Taxonomy" id="408172"/>
    <lineage>
        <taxon>unclassified sequences</taxon>
        <taxon>metagenomes</taxon>
        <taxon>ecological metagenomes</taxon>
    </lineage>
</organism>
<dbReference type="InterPro" id="IPR016102">
    <property type="entry name" value="Succinyl-CoA_synth-like"/>
</dbReference>
<gene>
    <name evidence="2" type="ORF">METZ01_LOCUS328807</name>
</gene>